<dbReference type="InterPro" id="IPR006059">
    <property type="entry name" value="SBP"/>
</dbReference>
<dbReference type="PANTHER" id="PTHR30061">
    <property type="entry name" value="MALTOSE-BINDING PERIPLASMIC PROTEIN"/>
    <property type="match status" value="1"/>
</dbReference>
<evidence type="ECO:0000313" key="6">
    <source>
        <dbReference type="Proteomes" id="UP000266389"/>
    </source>
</evidence>
<dbReference type="SUPFAM" id="SSF53850">
    <property type="entry name" value="Periplasmic binding protein-like II"/>
    <property type="match status" value="1"/>
</dbReference>
<proteinExistence type="inferred from homology"/>
<evidence type="ECO:0000313" key="5">
    <source>
        <dbReference type="EMBL" id="RFM23219.1"/>
    </source>
</evidence>
<dbReference type="GO" id="GO:0055052">
    <property type="term" value="C:ATP-binding cassette (ABC) transporter complex, substrate-binding subunit-containing"/>
    <property type="evidence" value="ECO:0007669"/>
    <property type="project" value="TreeGrafter"/>
</dbReference>
<dbReference type="PANTHER" id="PTHR30061:SF50">
    <property type="entry name" value="MALTOSE_MALTODEXTRIN-BINDING PERIPLASMIC PROTEIN"/>
    <property type="match status" value="1"/>
</dbReference>
<keyword evidence="3" id="KW-0732">Signal</keyword>
<comment type="similarity">
    <text evidence="1">Belongs to the bacterial solute-binding protein 1 family.</text>
</comment>
<sequence length="445" mass="50138">MQNQKARTCCLSLSFLEKTYHQISMLLFVQLGKLLLLCAGVLVGCTNEREKLITIWTQMNPGERKVLREMLEKFATEHPEGRALAEKGYKFRELFYETETIRTNFMIAALGGSGPELVYGPSDMVGPFEKLGVIQPLENLFEPAFLDSFVTKPIPANTYLNGHLYQIGDQIGNHLCLVYNKALIDTPPKTMSELIEWGKTFTKDIDHDGKPDQYALVWNYTEPYFFVPFIGGYGGIVMNEKAEPKLNSEATVKAAQLIKDLRDKYKIIPQECDYNTANTLFKEGKAAMIINGPWAWAGYKEVGINFGVTKIPMIDETGLYPAPMISPRGYSINVNTRGEKLEVTCKLLKFLCSPEVMLEYTKRAGSIPARVEAYRDPVFQEDEILKGSFEQLSVGVAMPVVSEMRVIWDSMRPAYQAVLNGSKSPDEAAQEMQNLAVQLIKEMKE</sequence>
<organism evidence="5 6">
    <name type="scientific">Candidatus Thermochlorobacter aerophilus</name>
    <dbReference type="NCBI Taxonomy" id="1868324"/>
    <lineage>
        <taxon>Bacteria</taxon>
        <taxon>Pseudomonadati</taxon>
        <taxon>Chlorobiota</taxon>
        <taxon>Chlorobiia</taxon>
        <taxon>Chlorobiales</taxon>
        <taxon>Candidatus Thermochlorobacteriaceae</taxon>
        <taxon>Candidatus Thermochlorobacter</taxon>
    </lineage>
</organism>
<evidence type="ECO:0000256" key="3">
    <source>
        <dbReference type="ARBA" id="ARBA00022729"/>
    </source>
</evidence>
<keyword evidence="4" id="KW-0812">Transmembrane</keyword>
<dbReference type="AlphaFoldDB" id="A0A395LXB2"/>
<protein>
    <submittedName>
        <fullName evidence="5">Extracellular solute-binding protein</fullName>
    </submittedName>
</protein>
<comment type="caution">
    <text evidence="5">The sequence shown here is derived from an EMBL/GenBank/DDBJ whole genome shotgun (WGS) entry which is preliminary data.</text>
</comment>
<reference evidence="5 6" key="1">
    <citation type="journal article" date="2011" name="ISME J.">
        <title>Community ecology of hot spring cyanobacterial mats: predominant populations and their functional potential.</title>
        <authorList>
            <person name="Klatt C.G."/>
            <person name="Wood J.M."/>
            <person name="Rusch D.B."/>
            <person name="Bateson M.M."/>
            <person name="Hamamura N."/>
            <person name="Heidelberg J.F."/>
            <person name="Grossman A.R."/>
            <person name="Bhaya D."/>
            <person name="Cohan F.M."/>
            <person name="Kuhl M."/>
            <person name="Bryant D.A."/>
            <person name="Ward D.M."/>
        </authorList>
    </citation>
    <scope>NUCLEOTIDE SEQUENCE [LARGE SCALE GENOMIC DNA]</scope>
    <source>
        <strain evidence="5">OS</strain>
    </source>
</reference>
<gene>
    <name evidence="5" type="ORF">D0433_12095</name>
</gene>
<evidence type="ECO:0000256" key="2">
    <source>
        <dbReference type="ARBA" id="ARBA00022448"/>
    </source>
</evidence>
<evidence type="ECO:0000256" key="1">
    <source>
        <dbReference type="ARBA" id="ARBA00008520"/>
    </source>
</evidence>
<dbReference type="Proteomes" id="UP000266389">
    <property type="component" value="Unassembled WGS sequence"/>
</dbReference>
<feature type="transmembrane region" description="Helical" evidence="4">
    <location>
        <begin position="23"/>
        <end position="45"/>
    </location>
</feature>
<dbReference type="Gene3D" id="3.40.190.10">
    <property type="entry name" value="Periplasmic binding protein-like II"/>
    <property type="match status" value="2"/>
</dbReference>
<dbReference type="EMBL" id="PHFL01000068">
    <property type="protein sequence ID" value="RFM23219.1"/>
    <property type="molecule type" value="Genomic_DNA"/>
</dbReference>
<dbReference type="GO" id="GO:0042956">
    <property type="term" value="P:maltodextrin transmembrane transport"/>
    <property type="evidence" value="ECO:0007669"/>
    <property type="project" value="TreeGrafter"/>
</dbReference>
<dbReference type="GO" id="GO:0015768">
    <property type="term" value="P:maltose transport"/>
    <property type="evidence" value="ECO:0007669"/>
    <property type="project" value="TreeGrafter"/>
</dbReference>
<dbReference type="GO" id="GO:1901982">
    <property type="term" value="F:maltose binding"/>
    <property type="evidence" value="ECO:0007669"/>
    <property type="project" value="TreeGrafter"/>
</dbReference>
<keyword evidence="2" id="KW-0813">Transport</keyword>
<dbReference type="Pfam" id="PF13416">
    <property type="entry name" value="SBP_bac_8"/>
    <property type="match status" value="1"/>
</dbReference>
<keyword evidence="4" id="KW-0472">Membrane</keyword>
<accession>A0A395LXB2</accession>
<keyword evidence="4" id="KW-1133">Transmembrane helix</keyword>
<name>A0A395LXB2_9BACT</name>
<evidence type="ECO:0000256" key="4">
    <source>
        <dbReference type="SAM" id="Phobius"/>
    </source>
</evidence>